<dbReference type="EMBL" id="CM051407">
    <property type="protein sequence ID" value="KAJ4700777.1"/>
    <property type="molecule type" value="Genomic_DNA"/>
</dbReference>
<reference evidence="1 2" key="1">
    <citation type="journal article" date="2023" name="Science">
        <title>Complex scaffold remodeling in plant triterpene biosynthesis.</title>
        <authorList>
            <person name="De La Pena R."/>
            <person name="Hodgson H."/>
            <person name="Liu J.C."/>
            <person name="Stephenson M.J."/>
            <person name="Martin A.C."/>
            <person name="Owen C."/>
            <person name="Harkess A."/>
            <person name="Leebens-Mack J."/>
            <person name="Jimenez L.E."/>
            <person name="Osbourn A."/>
            <person name="Sattely E.S."/>
        </authorList>
    </citation>
    <scope>NUCLEOTIDE SEQUENCE [LARGE SCALE GENOMIC DNA]</scope>
    <source>
        <strain evidence="2">cv. JPN11</strain>
        <tissue evidence="1">Leaf</tissue>
    </source>
</reference>
<gene>
    <name evidence="1" type="ORF">OWV82_024101</name>
</gene>
<name>A0ACC1WP75_MELAZ</name>
<protein>
    <submittedName>
        <fullName evidence="1">Calcium-binding protein</fullName>
    </submittedName>
</protein>
<accession>A0ACC1WP75</accession>
<evidence type="ECO:0000313" key="1">
    <source>
        <dbReference type="EMBL" id="KAJ4700777.1"/>
    </source>
</evidence>
<dbReference type="Proteomes" id="UP001164539">
    <property type="component" value="Chromosome 14"/>
</dbReference>
<evidence type="ECO:0000313" key="2">
    <source>
        <dbReference type="Proteomes" id="UP001164539"/>
    </source>
</evidence>
<keyword evidence="2" id="KW-1185">Reference proteome</keyword>
<comment type="caution">
    <text evidence="1">The sequence shown here is derived from an EMBL/GenBank/DDBJ whole genome shotgun (WGS) entry which is preliminary data.</text>
</comment>
<sequence length="172" mass="19422">MFFWCLVSAKMCPLNTADLERIFKQLDKNGDDRVSLEELNWLLERIGVHLTLQELEAFMGKSSLDLGEFLFFWKSISKENGSNVGDVVGGGGGDGENGGKEEEESDLIEAFNVFDLNGDGVITWEELQSVLSRLGLWDEKSGKDCKRMICMYDTNLDGVLDFQEFKNMMLLN</sequence>
<proteinExistence type="predicted"/>
<organism evidence="1 2">
    <name type="scientific">Melia azedarach</name>
    <name type="common">Chinaberry tree</name>
    <dbReference type="NCBI Taxonomy" id="155640"/>
    <lineage>
        <taxon>Eukaryota</taxon>
        <taxon>Viridiplantae</taxon>
        <taxon>Streptophyta</taxon>
        <taxon>Embryophyta</taxon>
        <taxon>Tracheophyta</taxon>
        <taxon>Spermatophyta</taxon>
        <taxon>Magnoliopsida</taxon>
        <taxon>eudicotyledons</taxon>
        <taxon>Gunneridae</taxon>
        <taxon>Pentapetalae</taxon>
        <taxon>rosids</taxon>
        <taxon>malvids</taxon>
        <taxon>Sapindales</taxon>
        <taxon>Meliaceae</taxon>
        <taxon>Melia</taxon>
    </lineage>
</organism>